<dbReference type="SUPFAM" id="SSF56300">
    <property type="entry name" value="Metallo-dependent phosphatases"/>
    <property type="match status" value="1"/>
</dbReference>
<name>A0A1I4EGL8_9HYPH</name>
<proteinExistence type="predicted"/>
<gene>
    <name evidence="2" type="ORF">SAMN04488518_11553</name>
</gene>
<dbReference type="EMBL" id="FOSK01000015">
    <property type="protein sequence ID" value="SFL04914.1"/>
    <property type="molecule type" value="Genomic_DNA"/>
</dbReference>
<reference evidence="2 3" key="1">
    <citation type="submission" date="2016-10" db="EMBL/GenBank/DDBJ databases">
        <authorList>
            <person name="Varghese N."/>
            <person name="Submissions S."/>
        </authorList>
    </citation>
    <scope>NUCLEOTIDE SEQUENCE [LARGE SCALE GENOMIC DNA]</scope>
    <source>
        <strain evidence="2 3">DSM 16392</strain>
    </source>
</reference>
<dbReference type="Pfam" id="PF00149">
    <property type="entry name" value="Metallophos"/>
    <property type="match status" value="1"/>
</dbReference>
<comment type="caution">
    <text evidence="2">The sequence shown here is derived from an EMBL/GenBank/DDBJ whole genome shotgun (WGS) entry which is preliminary data.</text>
</comment>
<dbReference type="InterPro" id="IPR004843">
    <property type="entry name" value="Calcineurin-like_PHP"/>
</dbReference>
<keyword evidence="3" id="KW-1185">Reference proteome</keyword>
<accession>A0A1I4EGL8</accession>
<dbReference type="Proteomes" id="UP000199598">
    <property type="component" value="Unassembled WGS sequence"/>
</dbReference>
<feature type="domain" description="Calcineurin-like phosphoesterase" evidence="1">
    <location>
        <begin position="187"/>
        <end position="393"/>
    </location>
</feature>
<protein>
    <submittedName>
        <fullName evidence="2">Calcineurin-like phosphoesterase</fullName>
    </submittedName>
</protein>
<dbReference type="Gene3D" id="3.60.21.10">
    <property type="match status" value="1"/>
</dbReference>
<sequence>MNTPNADLQNKINQIREQLQHLKTTDTKPKAVAGPSLNQALQASERMLFGELSKQGVLKSSPPQIDLEGGNIEFGLSLFWTFNPPEDYEDVFAVVKEFLEWETGGQLKAPLLDDYSTIKQQIDLGGIVMSDGSILGFGKYEMADVGWAVCLVYVIYYSLFPNKKAPFNTAPAGIIDLAAGTSQNEVSIAILGDWGTGDYTSDGGPAKAVMDAISKSATIDNPDYIIHLGDVYYAGTESSEENDNLLQMWPADRFAGGKMAGTSFTLNSNHEMYDGANGYFKIALTPANTPFNEQQKASFFALKFGDWMMLGLDSAYYSSPSTLFMDGTLGGSKSSVQKDWLRQVVGDRKGKDVILLTHHNPISFDGLTREPLWDETLADLGGTPDYWYWGHVHLGVVYGDQLPAAKGPDGRFAKVRCSGNAAIPNGAPSGLDGKPNIDYYSHTPLKNKEPRVRNGFALIKLTLDGQITETFYEVSDGSEHPVEVWTSADQTATV</sequence>
<organism evidence="2 3">
    <name type="scientific">Pseudovibrio ascidiaceicola</name>
    <dbReference type="NCBI Taxonomy" id="285279"/>
    <lineage>
        <taxon>Bacteria</taxon>
        <taxon>Pseudomonadati</taxon>
        <taxon>Pseudomonadota</taxon>
        <taxon>Alphaproteobacteria</taxon>
        <taxon>Hyphomicrobiales</taxon>
        <taxon>Stappiaceae</taxon>
        <taxon>Pseudovibrio</taxon>
    </lineage>
</organism>
<dbReference type="RefSeq" id="WP_093523118.1">
    <property type="nucleotide sequence ID" value="NZ_FOSK01000015.1"/>
</dbReference>
<dbReference type="InterPro" id="IPR029052">
    <property type="entry name" value="Metallo-depent_PP-like"/>
</dbReference>
<evidence type="ECO:0000313" key="2">
    <source>
        <dbReference type="EMBL" id="SFL04914.1"/>
    </source>
</evidence>
<evidence type="ECO:0000259" key="1">
    <source>
        <dbReference type="Pfam" id="PF00149"/>
    </source>
</evidence>
<evidence type="ECO:0000313" key="3">
    <source>
        <dbReference type="Proteomes" id="UP000199598"/>
    </source>
</evidence>